<dbReference type="InterPro" id="IPR013785">
    <property type="entry name" value="Aldolase_TIM"/>
</dbReference>
<name>A0A0B7KSW1_BIOOC</name>
<dbReference type="AlphaFoldDB" id="A0A0B7KSW1"/>
<gene>
    <name evidence="6" type="ORF">BN869_000013999_1</name>
</gene>
<accession>A0A0B7KSW1</accession>
<protein>
    <recommendedName>
        <fullName evidence="5">NADH:flavin oxidoreductase/NADH oxidase N-terminal domain-containing protein</fullName>
    </recommendedName>
</protein>
<evidence type="ECO:0000256" key="1">
    <source>
        <dbReference type="ARBA" id="ARBA00005979"/>
    </source>
</evidence>
<keyword evidence="2" id="KW-0285">Flavoprotein</keyword>
<dbReference type="Gene3D" id="3.20.20.70">
    <property type="entry name" value="Aldolase class I"/>
    <property type="match status" value="1"/>
</dbReference>
<dbReference type="Pfam" id="PF00724">
    <property type="entry name" value="Oxidored_FMN"/>
    <property type="match status" value="1"/>
</dbReference>
<proteinExistence type="inferred from homology"/>
<evidence type="ECO:0000256" key="4">
    <source>
        <dbReference type="ARBA" id="ARBA00023002"/>
    </source>
</evidence>
<dbReference type="EMBL" id="CDPU01000191">
    <property type="protein sequence ID" value="CEO57941.1"/>
    <property type="molecule type" value="Genomic_DNA"/>
</dbReference>
<dbReference type="InterPro" id="IPR001155">
    <property type="entry name" value="OxRdtase_FMN_N"/>
</dbReference>
<sequence length="336" mass="36208">MVNGPGDMIITPDCLFEGERFEKFTELATAAKADGSLIVAQITHPGRQVRESVSPTSVSASAVQLEPKDGMTFGKPHAATRAEMKKIVDEFAYAAEYLEKAGFDGIELHGAHGYLIAQFLSRTTNKRTDEYGVQTTENRMRFLSDIVRGVKARVSPKFIVSAKLNSVEFQEGGVTPDEAREVCETLEKLGLDFAISQALGPDRKMKLYLSGGMRSVGPMVSALDSVDGIGLGRPAAGEPRLASDIVEGRAGGALKPLTAGEEFPLSLMAAGAQIWQIARGKEPFQLWDEKVLAQLEQDLGTWFGKKAEDGDKLEHTKPVEYTGPQNAYGSSAAVIA</sequence>
<dbReference type="PANTHER" id="PTHR43656:SF5">
    <property type="entry name" value="NADH:FLAVIN OXIDOREDUCTASE_NADH OXIDASE N-TERMINAL DOMAIN-CONTAINING PROTEIN"/>
    <property type="match status" value="1"/>
</dbReference>
<organism evidence="6">
    <name type="scientific">Bionectria ochroleuca</name>
    <name type="common">Gliocladium roseum</name>
    <dbReference type="NCBI Taxonomy" id="29856"/>
    <lineage>
        <taxon>Eukaryota</taxon>
        <taxon>Fungi</taxon>
        <taxon>Dikarya</taxon>
        <taxon>Ascomycota</taxon>
        <taxon>Pezizomycotina</taxon>
        <taxon>Sordariomycetes</taxon>
        <taxon>Hypocreomycetidae</taxon>
        <taxon>Hypocreales</taxon>
        <taxon>Bionectriaceae</taxon>
        <taxon>Clonostachys</taxon>
    </lineage>
</organism>
<dbReference type="GO" id="GO:0016491">
    <property type="term" value="F:oxidoreductase activity"/>
    <property type="evidence" value="ECO:0007669"/>
    <property type="project" value="UniProtKB-KW"/>
</dbReference>
<evidence type="ECO:0000259" key="5">
    <source>
        <dbReference type="Pfam" id="PF00724"/>
    </source>
</evidence>
<evidence type="ECO:0000313" key="6">
    <source>
        <dbReference type="EMBL" id="CEO57941.1"/>
    </source>
</evidence>
<dbReference type="GO" id="GO:0010181">
    <property type="term" value="F:FMN binding"/>
    <property type="evidence" value="ECO:0007669"/>
    <property type="project" value="InterPro"/>
</dbReference>
<reference evidence="6" key="1">
    <citation type="submission" date="2015-01" db="EMBL/GenBank/DDBJ databases">
        <authorList>
            <person name="Durling Mikael"/>
        </authorList>
    </citation>
    <scope>NUCLEOTIDE SEQUENCE</scope>
</reference>
<dbReference type="InterPro" id="IPR051799">
    <property type="entry name" value="NADH_flavin_oxidoreductase"/>
</dbReference>
<comment type="similarity">
    <text evidence="1">Belongs to the NADH:flavin oxidoreductase/NADH oxidase family.</text>
</comment>
<evidence type="ECO:0000256" key="2">
    <source>
        <dbReference type="ARBA" id="ARBA00022630"/>
    </source>
</evidence>
<dbReference type="SUPFAM" id="SSF51395">
    <property type="entry name" value="FMN-linked oxidoreductases"/>
    <property type="match status" value="1"/>
</dbReference>
<keyword evidence="3" id="KW-0288">FMN</keyword>
<keyword evidence="4" id="KW-0560">Oxidoreductase</keyword>
<feature type="domain" description="NADH:flavin oxidoreductase/NADH oxidase N-terminal" evidence="5">
    <location>
        <begin position="13"/>
        <end position="194"/>
    </location>
</feature>
<evidence type="ECO:0000256" key="3">
    <source>
        <dbReference type="ARBA" id="ARBA00022643"/>
    </source>
</evidence>
<dbReference type="PANTHER" id="PTHR43656">
    <property type="entry name" value="BINDING OXIDOREDUCTASE, PUTATIVE (AFU_ORTHOLOGUE AFUA_2G08260)-RELATED"/>
    <property type="match status" value="1"/>
</dbReference>